<protein>
    <submittedName>
        <fullName evidence="2">Pentatricopeptide repeat-containing protein, mitochondrial</fullName>
    </submittedName>
</protein>
<keyword evidence="3" id="KW-1185">Reference proteome</keyword>
<keyword evidence="1" id="KW-0677">Repeat</keyword>
<feature type="non-terminal residue" evidence="2">
    <location>
        <position position="1"/>
    </location>
</feature>
<evidence type="ECO:0000256" key="1">
    <source>
        <dbReference type="ARBA" id="ARBA00022737"/>
    </source>
</evidence>
<dbReference type="InterPro" id="IPR011990">
    <property type="entry name" value="TPR-like_helical_dom_sf"/>
</dbReference>
<dbReference type="AlphaFoldDB" id="A0A371FQJ5"/>
<name>A0A371FQJ5_MUCPR</name>
<dbReference type="InterPro" id="IPR002885">
    <property type="entry name" value="PPR_rpt"/>
</dbReference>
<organism evidence="2 3">
    <name type="scientific">Mucuna pruriens</name>
    <name type="common">Velvet bean</name>
    <name type="synonym">Dolichos pruriens</name>
    <dbReference type="NCBI Taxonomy" id="157652"/>
    <lineage>
        <taxon>Eukaryota</taxon>
        <taxon>Viridiplantae</taxon>
        <taxon>Streptophyta</taxon>
        <taxon>Embryophyta</taxon>
        <taxon>Tracheophyta</taxon>
        <taxon>Spermatophyta</taxon>
        <taxon>Magnoliopsida</taxon>
        <taxon>eudicotyledons</taxon>
        <taxon>Gunneridae</taxon>
        <taxon>Pentapetalae</taxon>
        <taxon>rosids</taxon>
        <taxon>fabids</taxon>
        <taxon>Fabales</taxon>
        <taxon>Fabaceae</taxon>
        <taxon>Papilionoideae</taxon>
        <taxon>50 kb inversion clade</taxon>
        <taxon>NPAAA clade</taxon>
        <taxon>indigoferoid/millettioid clade</taxon>
        <taxon>Phaseoleae</taxon>
        <taxon>Mucuna</taxon>
    </lineage>
</organism>
<accession>A0A371FQJ5</accession>
<dbReference type="EMBL" id="QJKJ01008159">
    <property type="protein sequence ID" value="RDX80609.1"/>
    <property type="molecule type" value="Genomic_DNA"/>
</dbReference>
<gene>
    <name evidence="2" type="ORF">CR513_38823</name>
</gene>
<evidence type="ECO:0000313" key="3">
    <source>
        <dbReference type="Proteomes" id="UP000257109"/>
    </source>
</evidence>
<dbReference type="OrthoDB" id="185373at2759"/>
<sequence>MRLRVVCRSNKIDLALRMHDNMKNKDLELDITAYSALLDDFCKVQDMEYACKFFSELLEKFTLEIYFET</sequence>
<dbReference type="Pfam" id="PF13041">
    <property type="entry name" value="PPR_2"/>
    <property type="match status" value="1"/>
</dbReference>
<proteinExistence type="predicted"/>
<evidence type="ECO:0000313" key="2">
    <source>
        <dbReference type="EMBL" id="RDX80609.1"/>
    </source>
</evidence>
<reference evidence="2" key="1">
    <citation type="submission" date="2018-05" db="EMBL/GenBank/DDBJ databases">
        <title>Draft genome of Mucuna pruriens seed.</title>
        <authorList>
            <person name="Nnadi N.E."/>
            <person name="Vos R."/>
            <person name="Hasami M.H."/>
            <person name="Devisetty U.K."/>
            <person name="Aguiy J.C."/>
        </authorList>
    </citation>
    <scope>NUCLEOTIDE SEQUENCE [LARGE SCALE GENOMIC DNA]</scope>
    <source>
        <strain evidence="2">JCA_2017</strain>
    </source>
</reference>
<dbReference type="Gene3D" id="1.25.40.10">
    <property type="entry name" value="Tetratricopeptide repeat domain"/>
    <property type="match status" value="1"/>
</dbReference>
<comment type="caution">
    <text evidence="2">The sequence shown here is derived from an EMBL/GenBank/DDBJ whole genome shotgun (WGS) entry which is preliminary data.</text>
</comment>
<dbReference type="Proteomes" id="UP000257109">
    <property type="component" value="Unassembled WGS sequence"/>
</dbReference>